<keyword evidence="2" id="KW-1185">Reference proteome</keyword>
<sequence>ISGLHISWNKSFLYPVNEVPNLTSLAWILGGSNGELPSVYQNRSLDIWNGVVEKCEKRLVNWKSQYLSLGGRLTLINSVLDSMPTYMISLFPISDGVIERLDALRRNFLSKGNSETTKFHLSKIIGSPKSLMESIFGSPSRIYGQSLERIVVYEQKMAGRFFLGRQLGWNLSLRRPFNDGEILRLVEFYSKLEQFKGISTDQYRLEWQGHNHSRFSIDDRPWKLIWKVKIPYKASCFTWLLAKQYYLSTMGNLPKYEGSELGDAKQNRLEDQEQIDGKLYQLASDGLLGQKETSGATKTRAIASRR</sequence>
<dbReference type="PANTHER" id="PTHR33116:SF85">
    <property type="entry name" value="REVERSE TRANSCRIPTASE ZINC-BINDING DOMAIN-CONTAINING PROTEIN"/>
    <property type="match status" value="1"/>
</dbReference>
<gene>
    <name evidence="1" type="ORF">H5410_065101</name>
</gene>
<feature type="non-terminal residue" evidence="1">
    <location>
        <position position="1"/>
    </location>
</feature>
<accession>A0A9J5VXG5</accession>
<dbReference type="EMBL" id="JACXVP010000446">
    <property type="protein sequence ID" value="KAG5567883.1"/>
    <property type="molecule type" value="Genomic_DNA"/>
</dbReference>
<dbReference type="Proteomes" id="UP000824120">
    <property type="component" value="Unassembled WGS sequence"/>
</dbReference>
<comment type="caution">
    <text evidence="1">The sequence shown here is derived from an EMBL/GenBank/DDBJ whole genome shotgun (WGS) entry which is preliminary data.</text>
</comment>
<proteinExistence type="predicted"/>
<protein>
    <submittedName>
        <fullName evidence="1">Uncharacterized protein</fullName>
    </submittedName>
</protein>
<name>A0A9J5VXG5_SOLCO</name>
<evidence type="ECO:0000313" key="1">
    <source>
        <dbReference type="EMBL" id="KAG5567883.1"/>
    </source>
</evidence>
<dbReference type="PANTHER" id="PTHR33116">
    <property type="entry name" value="REVERSE TRANSCRIPTASE ZINC-BINDING DOMAIN-CONTAINING PROTEIN-RELATED-RELATED"/>
    <property type="match status" value="1"/>
</dbReference>
<dbReference type="AlphaFoldDB" id="A0A9J5VXG5"/>
<evidence type="ECO:0000313" key="2">
    <source>
        <dbReference type="Proteomes" id="UP000824120"/>
    </source>
</evidence>
<organism evidence="1 2">
    <name type="scientific">Solanum commersonii</name>
    <name type="common">Commerson's wild potato</name>
    <name type="synonym">Commerson's nightshade</name>
    <dbReference type="NCBI Taxonomy" id="4109"/>
    <lineage>
        <taxon>Eukaryota</taxon>
        <taxon>Viridiplantae</taxon>
        <taxon>Streptophyta</taxon>
        <taxon>Embryophyta</taxon>
        <taxon>Tracheophyta</taxon>
        <taxon>Spermatophyta</taxon>
        <taxon>Magnoliopsida</taxon>
        <taxon>eudicotyledons</taxon>
        <taxon>Gunneridae</taxon>
        <taxon>Pentapetalae</taxon>
        <taxon>asterids</taxon>
        <taxon>lamiids</taxon>
        <taxon>Solanales</taxon>
        <taxon>Solanaceae</taxon>
        <taxon>Solanoideae</taxon>
        <taxon>Solaneae</taxon>
        <taxon>Solanum</taxon>
    </lineage>
</organism>
<reference evidence="1" key="1">
    <citation type="submission" date="2020-09" db="EMBL/GenBank/DDBJ databases">
        <title>De no assembly of potato wild relative species, Solanum commersonii.</title>
        <authorList>
            <person name="Cho K."/>
        </authorList>
    </citation>
    <scope>NUCLEOTIDE SEQUENCE</scope>
    <source>
        <strain evidence="1">LZ3.2</strain>
        <tissue evidence="1">Leaf</tissue>
    </source>
</reference>